<dbReference type="AlphaFoldDB" id="A0A811UCF7"/>
<evidence type="ECO:0000313" key="2">
    <source>
        <dbReference type="EMBL" id="CAD6995746.1"/>
    </source>
</evidence>
<sequence length="97" mass="10466">MILPSSSPSKPERCRISTQPPTDLTQQRCVNPIALTLAPAPAPAAAQQRRQFTECAMLLGSLRHSANASISTLFHFTTTTTTKAGPLPQPFAHSRIQ</sequence>
<reference evidence="2" key="1">
    <citation type="submission" date="2020-11" db="EMBL/GenBank/DDBJ databases">
        <authorList>
            <person name="Whitehead M."/>
        </authorList>
    </citation>
    <scope>NUCLEOTIDE SEQUENCE</scope>
    <source>
        <strain evidence="2">EGII</strain>
    </source>
</reference>
<protein>
    <submittedName>
        <fullName evidence="2">(Mediterranean fruit fly) hypothetical protein</fullName>
    </submittedName>
</protein>
<evidence type="ECO:0000256" key="1">
    <source>
        <dbReference type="SAM" id="MobiDB-lite"/>
    </source>
</evidence>
<comment type="caution">
    <text evidence="2">The sequence shown here is derived from an EMBL/GenBank/DDBJ whole genome shotgun (WGS) entry which is preliminary data.</text>
</comment>
<gene>
    <name evidence="2" type="ORF">CCAP1982_LOCUS4450</name>
</gene>
<feature type="compositionally biased region" description="Polar residues" evidence="1">
    <location>
        <begin position="16"/>
        <end position="25"/>
    </location>
</feature>
<accession>A0A811UCF7</accession>
<dbReference type="EMBL" id="CAJHJT010000001">
    <property type="protein sequence ID" value="CAD6995746.1"/>
    <property type="molecule type" value="Genomic_DNA"/>
</dbReference>
<name>A0A811UCF7_CERCA</name>
<feature type="region of interest" description="Disordered" evidence="1">
    <location>
        <begin position="1"/>
        <end position="25"/>
    </location>
</feature>
<proteinExistence type="predicted"/>
<dbReference type="Proteomes" id="UP000606786">
    <property type="component" value="Unassembled WGS sequence"/>
</dbReference>
<keyword evidence="3" id="KW-1185">Reference proteome</keyword>
<evidence type="ECO:0000313" key="3">
    <source>
        <dbReference type="Proteomes" id="UP000606786"/>
    </source>
</evidence>
<organism evidence="2 3">
    <name type="scientific">Ceratitis capitata</name>
    <name type="common">Mediterranean fruit fly</name>
    <name type="synonym">Tephritis capitata</name>
    <dbReference type="NCBI Taxonomy" id="7213"/>
    <lineage>
        <taxon>Eukaryota</taxon>
        <taxon>Metazoa</taxon>
        <taxon>Ecdysozoa</taxon>
        <taxon>Arthropoda</taxon>
        <taxon>Hexapoda</taxon>
        <taxon>Insecta</taxon>
        <taxon>Pterygota</taxon>
        <taxon>Neoptera</taxon>
        <taxon>Endopterygota</taxon>
        <taxon>Diptera</taxon>
        <taxon>Brachycera</taxon>
        <taxon>Muscomorpha</taxon>
        <taxon>Tephritoidea</taxon>
        <taxon>Tephritidae</taxon>
        <taxon>Ceratitis</taxon>
        <taxon>Ceratitis</taxon>
    </lineage>
</organism>